<organism evidence="1 2">
    <name type="scientific">Halobium palmae</name>
    <dbReference type="NCBI Taxonomy" id="1776492"/>
    <lineage>
        <taxon>Archaea</taxon>
        <taxon>Methanobacteriati</taxon>
        <taxon>Methanobacteriota</taxon>
        <taxon>Stenosarchaea group</taxon>
        <taxon>Halobacteria</taxon>
        <taxon>Halobacteriales</taxon>
        <taxon>Haloferacaceae</taxon>
        <taxon>Halobium</taxon>
    </lineage>
</organism>
<dbReference type="Proteomes" id="UP001596328">
    <property type="component" value="Unassembled WGS sequence"/>
</dbReference>
<evidence type="ECO:0000313" key="2">
    <source>
        <dbReference type="Proteomes" id="UP001596328"/>
    </source>
</evidence>
<proteinExistence type="predicted"/>
<gene>
    <name evidence="1" type="ORF">ACFQE1_21110</name>
</gene>
<reference evidence="1 2" key="1">
    <citation type="journal article" date="2019" name="Int. J. Syst. Evol. Microbiol.">
        <title>The Global Catalogue of Microorganisms (GCM) 10K type strain sequencing project: providing services to taxonomists for standard genome sequencing and annotation.</title>
        <authorList>
            <consortium name="The Broad Institute Genomics Platform"/>
            <consortium name="The Broad Institute Genome Sequencing Center for Infectious Disease"/>
            <person name="Wu L."/>
            <person name="Ma J."/>
        </authorList>
    </citation>
    <scope>NUCLEOTIDE SEQUENCE [LARGE SCALE GENOMIC DNA]</scope>
    <source>
        <strain evidence="1 2">NBRC 111368</strain>
    </source>
</reference>
<dbReference type="SUPFAM" id="SSF52096">
    <property type="entry name" value="ClpP/crotonase"/>
    <property type="match status" value="1"/>
</dbReference>
<dbReference type="AlphaFoldDB" id="A0ABD5S5I3"/>
<evidence type="ECO:0000313" key="1">
    <source>
        <dbReference type="EMBL" id="MFC6726826.1"/>
    </source>
</evidence>
<dbReference type="InterPro" id="IPR029045">
    <property type="entry name" value="ClpP/crotonase-like_dom_sf"/>
</dbReference>
<accession>A0ABD5S5I3</accession>
<name>A0ABD5S5I3_9EURY</name>
<dbReference type="Gene3D" id="1.10.12.10">
    <property type="entry name" value="Lyase 2-enoyl-coa Hydratase, Chain A, domain 2"/>
    <property type="match status" value="1"/>
</dbReference>
<dbReference type="EMBL" id="JBHSWU010001426">
    <property type="protein sequence ID" value="MFC6726826.1"/>
    <property type="molecule type" value="Genomic_DNA"/>
</dbReference>
<sequence>DGDLDDALADLLDTVRARPTQTVGLVKRGLHGNAGRGWQEALDYEAMLQSQAYDTPENEEGMAAFLEKRPPEFD</sequence>
<comment type="caution">
    <text evidence="1">The sequence shown here is derived from an EMBL/GenBank/DDBJ whole genome shotgun (WGS) entry which is preliminary data.</text>
</comment>
<dbReference type="InterPro" id="IPR014748">
    <property type="entry name" value="Enoyl-CoA_hydra_C"/>
</dbReference>
<keyword evidence="2" id="KW-1185">Reference proteome</keyword>
<protein>
    <submittedName>
        <fullName evidence="1">Enoyl-CoA hydratase/isomerase family protein</fullName>
    </submittedName>
</protein>
<feature type="non-terminal residue" evidence="1">
    <location>
        <position position="1"/>
    </location>
</feature>